<name>A0A7G3G9R0_9NEIS</name>
<accession>A0A7G3G9R0</accession>
<gene>
    <name evidence="2" type="ORF">C1H71_10575</name>
</gene>
<dbReference type="EMBL" id="CP025781">
    <property type="protein sequence ID" value="QBC43939.1"/>
    <property type="molecule type" value="Genomic_DNA"/>
</dbReference>
<reference evidence="2 3" key="1">
    <citation type="submission" date="2018-01" db="EMBL/GenBank/DDBJ databases">
        <title>Genome sequence of Iodobacter sp. strain PCH194 isolated from Indian Trans-Himalaya.</title>
        <authorList>
            <person name="Kumar V."/>
            <person name="Thakur V."/>
            <person name="Kumar S."/>
            <person name="Singh D."/>
        </authorList>
    </citation>
    <scope>NUCLEOTIDE SEQUENCE [LARGE SCALE GENOMIC DNA]</scope>
    <source>
        <strain evidence="2 3">PCH194</strain>
    </source>
</reference>
<dbReference type="PANTHER" id="PTHR46889">
    <property type="entry name" value="TRANSPOSASE INSF FOR INSERTION SEQUENCE IS3B-RELATED"/>
    <property type="match status" value="1"/>
</dbReference>
<organism evidence="2 3">
    <name type="scientific">Iodobacter fluviatilis</name>
    <dbReference type="NCBI Taxonomy" id="537"/>
    <lineage>
        <taxon>Bacteria</taxon>
        <taxon>Pseudomonadati</taxon>
        <taxon>Pseudomonadota</taxon>
        <taxon>Betaproteobacteria</taxon>
        <taxon>Neisseriales</taxon>
        <taxon>Chitinibacteraceae</taxon>
        <taxon>Iodobacter</taxon>
    </lineage>
</organism>
<sequence>MKKGTSLLCPRTEISHDLIDQRQRTASVAQACRVLSVSRAGYYAAKKKTKYATICTTSVHLKAVFAESPQTSGSCRLLTEMHKKGMQIGRYKIRRLMREAGLVPV</sequence>
<dbReference type="AlphaFoldDB" id="A0A7G3G9R0"/>
<dbReference type="Pfam" id="PF13276">
    <property type="entry name" value="HTH_21"/>
    <property type="match status" value="1"/>
</dbReference>
<dbReference type="PANTHER" id="PTHR46889:SF4">
    <property type="entry name" value="TRANSPOSASE INSO FOR INSERTION SEQUENCE ELEMENT IS911B-RELATED"/>
    <property type="match status" value="1"/>
</dbReference>
<dbReference type="KEGG" id="ifl:C1H71_10575"/>
<dbReference type="InterPro" id="IPR025948">
    <property type="entry name" value="HTH-like_dom"/>
</dbReference>
<dbReference type="InterPro" id="IPR050900">
    <property type="entry name" value="Transposase_IS3/IS150/IS904"/>
</dbReference>
<feature type="domain" description="HTH-like" evidence="1">
    <location>
        <begin position="61"/>
        <end position="103"/>
    </location>
</feature>
<evidence type="ECO:0000259" key="1">
    <source>
        <dbReference type="Pfam" id="PF13276"/>
    </source>
</evidence>
<keyword evidence="3" id="KW-1185">Reference proteome</keyword>
<evidence type="ECO:0000313" key="2">
    <source>
        <dbReference type="EMBL" id="QBC43939.1"/>
    </source>
</evidence>
<dbReference type="Proteomes" id="UP000515917">
    <property type="component" value="Chromosome"/>
</dbReference>
<protein>
    <recommendedName>
        <fullName evidence="1">HTH-like domain-containing protein</fullName>
    </recommendedName>
</protein>
<evidence type="ECO:0000313" key="3">
    <source>
        <dbReference type="Proteomes" id="UP000515917"/>
    </source>
</evidence>
<proteinExistence type="predicted"/>